<dbReference type="PROSITE" id="PS00531">
    <property type="entry name" value="RNASE_T2_2"/>
    <property type="match status" value="1"/>
</dbReference>
<feature type="region of interest" description="Disordered" evidence="5">
    <location>
        <begin position="353"/>
        <end position="394"/>
    </location>
</feature>
<dbReference type="InterPro" id="IPR018188">
    <property type="entry name" value="RNase_T2_His_AS_1"/>
</dbReference>
<reference evidence="8" key="1">
    <citation type="submission" date="2023-10" db="EMBL/GenBank/DDBJ databases">
        <title>Genome assembly of Pristionchus species.</title>
        <authorList>
            <person name="Yoshida K."/>
            <person name="Sommer R.J."/>
        </authorList>
    </citation>
    <scope>NUCLEOTIDE SEQUENCE</scope>
    <source>
        <strain evidence="8">RS0144</strain>
    </source>
</reference>
<dbReference type="GO" id="GO:0005576">
    <property type="term" value="C:extracellular region"/>
    <property type="evidence" value="ECO:0007669"/>
    <property type="project" value="TreeGrafter"/>
</dbReference>
<dbReference type="InterPro" id="IPR033697">
    <property type="entry name" value="Ribonuclease_T2_eukaryotic"/>
</dbReference>
<dbReference type="GO" id="GO:0003723">
    <property type="term" value="F:RNA binding"/>
    <property type="evidence" value="ECO:0007669"/>
    <property type="project" value="InterPro"/>
</dbReference>
<feature type="region of interest" description="Disordered" evidence="5">
    <location>
        <begin position="44"/>
        <end position="90"/>
    </location>
</feature>
<evidence type="ECO:0000313" key="9">
    <source>
        <dbReference type="Proteomes" id="UP001432027"/>
    </source>
</evidence>
<comment type="similarity">
    <text evidence="1 4">Belongs to the RNase T2 family.</text>
</comment>
<evidence type="ECO:0000256" key="1">
    <source>
        <dbReference type="ARBA" id="ARBA00007469"/>
    </source>
</evidence>
<sequence length="515" mass="58997">ISISSMRLLLLLALLGATSLATFRRDEQMARFREKNEDKIKQAILDMESGNKSSSVESGERSDLAGMKRDPDDSIQKAARAHEKEKEMEPTHLEKALEEELMKGVRQGLLGEKDNGFVAAPFDYLMFTMIYPTATCMADDDQAPGSCKIPSGTSQWTIHGLWPNFKDGSYPQFCDHQKFDEKQVQQLHEQMRTKWPNLFPHTPEAQLWSHEWEKHGTCSKTDPLLDSQFKYFNMSLFLLDHIDLRTRMEQKGISPRAAPYDRETLQKSLDDLIGHHVQMYCLQDKKSHESLLADIRVCMDAELKPIDCPHADIQPYVRAGTVTPNDKQPLPVPRKCSESLYYVTEGVDISKSIDLLPPGNETEETGKKLDTNEDKDDYYDDEEEEGKNTKEEEDEKTLLLEAELMEGLKIKTEQYRENLRKHYTPQSGFKLTKEDITSARDYARVTEMARQYHISRARGEMPSPDDFPSSSSSPVSRPLHLYIGIACLSIYLIVIVAFFMGRRDGRQNYGRLQHA</sequence>
<feature type="transmembrane region" description="Helical" evidence="6">
    <location>
        <begin position="479"/>
        <end position="501"/>
    </location>
</feature>
<gene>
    <name evidence="8" type="ORF">PENTCL1PPCAC_1431</name>
</gene>
<keyword evidence="6" id="KW-1133">Transmembrane helix</keyword>
<evidence type="ECO:0000256" key="5">
    <source>
        <dbReference type="SAM" id="MobiDB-lite"/>
    </source>
</evidence>
<keyword evidence="9" id="KW-1185">Reference proteome</keyword>
<evidence type="ECO:0000256" key="6">
    <source>
        <dbReference type="SAM" id="Phobius"/>
    </source>
</evidence>
<dbReference type="PANTHER" id="PTHR11240">
    <property type="entry name" value="RIBONUCLEASE T2"/>
    <property type="match status" value="1"/>
</dbReference>
<dbReference type="InterPro" id="IPR036430">
    <property type="entry name" value="RNase_T2-like_sf"/>
</dbReference>
<dbReference type="GO" id="GO:0033897">
    <property type="term" value="F:ribonuclease T2 activity"/>
    <property type="evidence" value="ECO:0007669"/>
    <property type="project" value="InterPro"/>
</dbReference>
<evidence type="ECO:0000256" key="2">
    <source>
        <dbReference type="ARBA" id="ARBA00023157"/>
    </source>
</evidence>
<feature type="active site" evidence="3">
    <location>
        <position position="159"/>
    </location>
</feature>
<feature type="compositionally biased region" description="Basic and acidic residues" evidence="5">
    <location>
        <begin position="58"/>
        <end position="90"/>
    </location>
</feature>
<dbReference type="Pfam" id="PF00445">
    <property type="entry name" value="Ribonuclease_T2"/>
    <property type="match status" value="1"/>
</dbReference>
<dbReference type="EMBL" id="BTSX01000001">
    <property type="protein sequence ID" value="GMS79256.1"/>
    <property type="molecule type" value="Genomic_DNA"/>
</dbReference>
<proteinExistence type="inferred from homology"/>
<dbReference type="InterPro" id="IPR033130">
    <property type="entry name" value="RNase_T2_His_AS_2"/>
</dbReference>
<feature type="compositionally biased region" description="Acidic residues" evidence="5">
    <location>
        <begin position="373"/>
        <end position="394"/>
    </location>
</feature>
<evidence type="ECO:0000256" key="7">
    <source>
        <dbReference type="SAM" id="SignalP"/>
    </source>
</evidence>
<dbReference type="GO" id="GO:0006401">
    <property type="term" value="P:RNA catabolic process"/>
    <property type="evidence" value="ECO:0007669"/>
    <property type="project" value="TreeGrafter"/>
</dbReference>
<evidence type="ECO:0000256" key="3">
    <source>
        <dbReference type="PIRSR" id="PIRSR633697-1"/>
    </source>
</evidence>
<accession>A0AAV5S8C0</accession>
<dbReference type="InterPro" id="IPR001568">
    <property type="entry name" value="RNase_T2-like"/>
</dbReference>
<protein>
    <submittedName>
        <fullName evidence="8">Uncharacterized protein</fullName>
    </submittedName>
</protein>
<keyword evidence="6" id="KW-0472">Membrane</keyword>
<evidence type="ECO:0000256" key="4">
    <source>
        <dbReference type="RuleBase" id="RU004328"/>
    </source>
</evidence>
<dbReference type="CDD" id="cd01061">
    <property type="entry name" value="RNase_T2_euk"/>
    <property type="match status" value="1"/>
</dbReference>
<organism evidence="8 9">
    <name type="scientific">Pristionchus entomophagus</name>
    <dbReference type="NCBI Taxonomy" id="358040"/>
    <lineage>
        <taxon>Eukaryota</taxon>
        <taxon>Metazoa</taxon>
        <taxon>Ecdysozoa</taxon>
        <taxon>Nematoda</taxon>
        <taxon>Chromadorea</taxon>
        <taxon>Rhabditida</taxon>
        <taxon>Rhabditina</taxon>
        <taxon>Diplogasteromorpha</taxon>
        <taxon>Diplogasteroidea</taxon>
        <taxon>Neodiplogasteridae</taxon>
        <taxon>Pristionchus</taxon>
    </lineage>
</organism>
<comment type="caution">
    <text evidence="8">The sequence shown here is derived from an EMBL/GenBank/DDBJ whole genome shotgun (WGS) entry which is preliminary data.</text>
</comment>
<feature type="non-terminal residue" evidence="8">
    <location>
        <position position="1"/>
    </location>
</feature>
<feature type="active site" evidence="3">
    <location>
        <position position="215"/>
    </location>
</feature>
<feature type="active site" evidence="3">
    <location>
        <position position="211"/>
    </location>
</feature>
<feature type="chain" id="PRO_5043517870" evidence="7">
    <location>
        <begin position="22"/>
        <end position="515"/>
    </location>
</feature>
<dbReference type="PANTHER" id="PTHR11240:SF22">
    <property type="entry name" value="RIBONUCLEASE T2"/>
    <property type="match status" value="1"/>
</dbReference>
<dbReference type="PROSITE" id="PS00530">
    <property type="entry name" value="RNASE_T2_1"/>
    <property type="match status" value="1"/>
</dbReference>
<evidence type="ECO:0000313" key="8">
    <source>
        <dbReference type="EMBL" id="GMS79256.1"/>
    </source>
</evidence>
<keyword evidence="2" id="KW-1015">Disulfide bond</keyword>
<dbReference type="Proteomes" id="UP001432027">
    <property type="component" value="Unassembled WGS sequence"/>
</dbReference>
<keyword evidence="6" id="KW-0812">Transmembrane</keyword>
<feature type="signal peptide" evidence="7">
    <location>
        <begin position="1"/>
        <end position="21"/>
    </location>
</feature>
<dbReference type="Gene3D" id="3.90.730.10">
    <property type="entry name" value="Ribonuclease T2-like"/>
    <property type="match status" value="1"/>
</dbReference>
<keyword evidence="7" id="KW-0732">Signal</keyword>
<name>A0AAV5S8C0_9BILA</name>
<dbReference type="SUPFAM" id="SSF55895">
    <property type="entry name" value="Ribonuclease Rh-like"/>
    <property type="match status" value="1"/>
</dbReference>
<dbReference type="AlphaFoldDB" id="A0AAV5S8C0"/>